<dbReference type="GO" id="GO:0009378">
    <property type="term" value="F:four-way junction helicase activity"/>
    <property type="evidence" value="ECO:0007669"/>
    <property type="project" value="InterPro"/>
</dbReference>
<reference evidence="9 10" key="1">
    <citation type="submission" date="2016-04" db="EMBL/GenBank/DDBJ databases">
        <title>Draft genome sequence of freshwater magnetotactic bacteria Magnetospirillum marisnigri SP-1 and Magnetospirillum moscoviense BB-1.</title>
        <authorList>
            <person name="Koziaeva V."/>
            <person name="Dziuba M.V."/>
            <person name="Ivanov T.M."/>
            <person name="Kuznetsov B."/>
            <person name="Grouzdev D.S."/>
        </authorList>
    </citation>
    <scope>NUCLEOTIDE SEQUENCE [LARGE SCALE GENOMIC DNA]</scope>
    <source>
        <strain evidence="9 10">SP-1</strain>
    </source>
</reference>
<dbReference type="Gene3D" id="1.10.150.20">
    <property type="entry name" value="5' to 3' exonuclease, C-terminal subdomain"/>
    <property type="match status" value="1"/>
</dbReference>
<organism evidence="9 10">
    <name type="scientific">Paramagnetospirillum marisnigri</name>
    <dbReference type="NCBI Taxonomy" id="1285242"/>
    <lineage>
        <taxon>Bacteria</taxon>
        <taxon>Pseudomonadati</taxon>
        <taxon>Pseudomonadota</taxon>
        <taxon>Alphaproteobacteria</taxon>
        <taxon>Rhodospirillales</taxon>
        <taxon>Magnetospirillaceae</taxon>
        <taxon>Paramagnetospirillum</taxon>
    </lineage>
</organism>
<dbReference type="SUPFAM" id="SSF50249">
    <property type="entry name" value="Nucleic acid-binding proteins"/>
    <property type="match status" value="1"/>
</dbReference>
<accession>A0A178MP71</accession>
<dbReference type="InterPro" id="IPR000085">
    <property type="entry name" value="RuvA"/>
</dbReference>
<dbReference type="Pfam" id="PF01330">
    <property type="entry name" value="RuvA_N"/>
    <property type="match status" value="1"/>
</dbReference>
<dbReference type="InterPro" id="IPR012340">
    <property type="entry name" value="NA-bd_OB-fold"/>
</dbReference>
<dbReference type="Pfam" id="PF07499">
    <property type="entry name" value="RuvA_C"/>
    <property type="match status" value="1"/>
</dbReference>
<keyword evidence="3 6" id="KW-0238">DNA-binding</keyword>
<comment type="caution">
    <text evidence="9">The sequence shown here is derived from an EMBL/GenBank/DDBJ whole genome shotgun (WGS) entry which is preliminary data.</text>
</comment>
<evidence type="ECO:0000256" key="4">
    <source>
        <dbReference type="ARBA" id="ARBA00023172"/>
    </source>
</evidence>
<proteinExistence type="inferred from homology"/>
<dbReference type="SUPFAM" id="SSF46929">
    <property type="entry name" value="DNA helicase RuvA subunit, C-terminal domain"/>
    <property type="match status" value="1"/>
</dbReference>
<evidence type="ECO:0000259" key="7">
    <source>
        <dbReference type="Pfam" id="PF01330"/>
    </source>
</evidence>
<dbReference type="GO" id="GO:0048476">
    <property type="term" value="C:Holliday junction resolvase complex"/>
    <property type="evidence" value="ECO:0007669"/>
    <property type="project" value="UniProtKB-UniRule"/>
</dbReference>
<dbReference type="InterPro" id="IPR013849">
    <property type="entry name" value="DNA_helicase_Holl-junc_RuvA_I"/>
</dbReference>
<keyword evidence="9" id="KW-0378">Hydrolase</keyword>
<dbReference type="GO" id="GO:0006310">
    <property type="term" value="P:DNA recombination"/>
    <property type="evidence" value="ECO:0007669"/>
    <property type="project" value="UniProtKB-UniRule"/>
</dbReference>
<sequence>MIARLKGLIDSQGDDWAVVDCGGVGYLVSCSSRTLGRLQAGTASALFIETHVREDAIQLYGFLETGERDWFRLLTTVQGVGAKVALSILSVAAPEQLLQIIAAQDKTGLTRANGVGPKLALRILTELKDKAGKIALGGFGPASAAIAASAPLPAASGPLEDAVSALVNLGYRRLEAFQAAGEAARDLPEDTDASALIRAALKRLGKDLTR</sequence>
<keyword evidence="4 6" id="KW-0233">DNA recombination</keyword>
<comment type="similarity">
    <text evidence="6">Belongs to the RuvA family.</text>
</comment>
<comment type="subunit">
    <text evidence="6">Homotetramer. Forms an RuvA(8)-RuvB(12)-Holliday junction (HJ) complex. HJ DNA is sandwiched between 2 RuvA tetramers; dsDNA enters through RuvA and exits via RuvB. An RuvB hexamer assembles on each DNA strand where it exits the tetramer. Each RuvB hexamer is contacted by two RuvA subunits (via domain III) on 2 adjacent RuvB subunits; this complex drives branch migration. In the full resolvosome a probable DNA-RuvA(4)-RuvB(12)-RuvC(2) complex forms which resolves the HJ.</text>
</comment>
<dbReference type="InterPro" id="IPR011114">
    <property type="entry name" value="RuvA_C"/>
</dbReference>
<keyword evidence="10" id="KW-1185">Reference proteome</keyword>
<dbReference type="Pfam" id="PF14520">
    <property type="entry name" value="HHH_5"/>
    <property type="match status" value="1"/>
</dbReference>
<dbReference type="NCBIfam" id="TIGR00084">
    <property type="entry name" value="ruvA"/>
    <property type="match status" value="1"/>
</dbReference>
<keyword evidence="5 6" id="KW-0234">DNA repair</keyword>
<dbReference type="Gene3D" id="2.40.50.140">
    <property type="entry name" value="Nucleic acid-binding proteins"/>
    <property type="match status" value="1"/>
</dbReference>
<feature type="domain" description="Holliday junction DNA helicase RuvA C-terminal" evidence="8">
    <location>
        <begin position="158"/>
        <end position="204"/>
    </location>
</feature>
<keyword evidence="2 6" id="KW-0227">DNA damage</keyword>
<dbReference type="InterPro" id="IPR010994">
    <property type="entry name" value="RuvA_2-like"/>
</dbReference>
<dbReference type="HAMAP" id="MF_00031">
    <property type="entry name" value="DNA_HJ_migration_RuvA"/>
    <property type="match status" value="1"/>
</dbReference>
<feature type="region of interest" description="Domain III" evidence="6">
    <location>
        <begin position="156"/>
        <end position="210"/>
    </location>
</feature>
<comment type="caution">
    <text evidence="6">Lacks conserved residue(s) required for the propagation of feature annotation.</text>
</comment>
<comment type="domain">
    <text evidence="6">Has three domains with a flexible linker between the domains II and III and assumes an 'L' shape. Domain III is highly mobile and contacts RuvB.</text>
</comment>
<evidence type="ECO:0000313" key="10">
    <source>
        <dbReference type="Proteomes" id="UP000078428"/>
    </source>
</evidence>
<dbReference type="GO" id="GO:0006281">
    <property type="term" value="P:DNA repair"/>
    <property type="evidence" value="ECO:0007669"/>
    <property type="project" value="UniProtKB-UniRule"/>
</dbReference>
<dbReference type="InterPro" id="IPR036267">
    <property type="entry name" value="RuvA_C_sf"/>
</dbReference>
<evidence type="ECO:0000256" key="6">
    <source>
        <dbReference type="HAMAP-Rule" id="MF_00031"/>
    </source>
</evidence>
<evidence type="ECO:0000313" key="9">
    <source>
        <dbReference type="EMBL" id="OAN50506.1"/>
    </source>
</evidence>
<evidence type="ECO:0000256" key="2">
    <source>
        <dbReference type="ARBA" id="ARBA00022763"/>
    </source>
</evidence>
<dbReference type="RefSeq" id="WP_068492253.1">
    <property type="nucleotide sequence ID" value="NZ_LWQT01000053.1"/>
</dbReference>
<evidence type="ECO:0000256" key="5">
    <source>
        <dbReference type="ARBA" id="ARBA00023204"/>
    </source>
</evidence>
<dbReference type="CDD" id="cd14332">
    <property type="entry name" value="UBA_RuvA_C"/>
    <property type="match status" value="1"/>
</dbReference>
<dbReference type="Proteomes" id="UP000078428">
    <property type="component" value="Unassembled WGS sequence"/>
</dbReference>
<dbReference type="GO" id="GO:0005524">
    <property type="term" value="F:ATP binding"/>
    <property type="evidence" value="ECO:0007669"/>
    <property type="project" value="InterPro"/>
</dbReference>
<name>A0A178MP71_9PROT</name>
<dbReference type="STRING" id="1285242.A6A04_18090"/>
<dbReference type="GO" id="GO:0005737">
    <property type="term" value="C:cytoplasm"/>
    <property type="evidence" value="ECO:0007669"/>
    <property type="project" value="UniProtKB-SubCell"/>
</dbReference>
<comment type="subcellular location">
    <subcellularLocation>
        <location evidence="6">Cytoplasm</location>
    </subcellularLocation>
</comment>
<dbReference type="GO" id="GO:0000400">
    <property type="term" value="F:four-way junction DNA binding"/>
    <property type="evidence" value="ECO:0007669"/>
    <property type="project" value="UniProtKB-UniRule"/>
</dbReference>
<comment type="function">
    <text evidence="6">The RuvA-RuvB-RuvC complex processes Holliday junction (HJ) DNA during genetic recombination and DNA repair, while the RuvA-RuvB complex plays an important role in the rescue of blocked DNA replication forks via replication fork reversal (RFR). RuvA specifically binds to HJ cruciform DNA, conferring on it an open structure. The RuvB hexamer acts as an ATP-dependent pump, pulling dsDNA into and through the RuvAB complex. HJ branch migration allows RuvC to scan DNA until it finds its consensus sequence, where it cleaves and resolves the cruciform DNA.</text>
</comment>
<dbReference type="GO" id="GO:0009379">
    <property type="term" value="C:Holliday junction helicase complex"/>
    <property type="evidence" value="ECO:0007669"/>
    <property type="project" value="InterPro"/>
</dbReference>
<dbReference type="Gene3D" id="1.10.8.10">
    <property type="entry name" value="DNA helicase RuvA subunit, C-terminal domain"/>
    <property type="match status" value="1"/>
</dbReference>
<gene>
    <name evidence="6" type="primary">ruvA</name>
    <name evidence="9" type="ORF">A6A04_18090</name>
</gene>
<dbReference type="AlphaFoldDB" id="A0A178MP71"/>
<evidence type="ECO:0000256" key="3">
    <source>
        <dbReference type="ARBA" id="ARBA00023125"/>
    </source>
</evidence>
<evidence type="ECO:0000259" key="8">
    <source>
        <dbReference type="Pfam" id="PF07499"/>
    </source>
</evidence>
<keyword evidence="1 6" id="KW-0963">Cytoplasm</keyword>
<keyword evidence="9" id="KW-0347">Helicase</keyword>
<feature type="domain" description="DNA helicase Holliday junction RuvA type" evidence="7">
    <location>
        <begin position="1"/>
        <end position="61"/>
    </location>
</feature>
<evidence type="ECO:0000256" key="1">
    <source>
        <dbReference type="ARBA" id="ARBA00022490"/>
    </source>
</evidence>
<dbReference type="OrthoDB" id="5293449at2"/>
<dbReference type="SUPFAM" id="SSF47781">
    <property type="entry name" value="RuvA domain 2-like"/>
    <property type="match status" value="1"/>
</dbReference>
<dbReference type="EMBL" id="LWQT01000053">
    <property type="protein sequence ID" value="OAN50506.1"/>
    <property type="molecule type" value="Genomic_DNA"/>
</dbReference>
<keyword evidence="9" id="KW-0547">Nucleotide-binding</keyword>
<protein>
    <recommendedName>
        <fullName evidence="6">Holliday junction branch migration complex subunit RuvA</fullName>
    </recommendedName>
</protein>
<keyword evidence="9" id="KW-0067">ATP-binding</keyword>